<name>A0ACB7PJK5_9PEZI</name>
<reference evidence="1 2" key="1">
    <citation type="journal article" date="2021" name="Nat. Commun.">
        <title>Genetic determinants of endophytism in the Arabidopsis root mycobiome.</title>
        <authorList>
            <person name="Mesny F."/>
            <person name="Miyauchi S."/>
            <person name="Thiergart T."/>
            <person name="Pickel B."/>
            <person name="Atanasova L."/>
            <person name="Karlsson M."/>
            <person name="Huettel B."/>
            <person name="Barry K.W."/>
            <person name="Haridas S."/>
            <person name="Chen C."/>
            <person name="Bauer D."/>
            <person name="Andreopoulos W."/>
            <person name="Pangilinan J."/>
            <person name="LaButti K."/>
            <person name="Riley R."/>
            <person name="Lipzen A."/>
            <person name="Clum A."/>
            <person name="Drula E."/>
            <person name="Henrissat B."/>
            <person name="Kohler A."/>
            <person name="Grigoriev I.V."/>
            <person name="Martin F.M."/>
            <person name="Hacquard S."/>
        </authorList>
    </citation>
    <scope>NUCLEOTIDE SEQUENCE [LARGE SCALE GENOMIC DNA]</scope>
    <source>
        <strain evidence="1 2">MPI-SDFR-AT-0079</strain>
    </source>
</reference>
<sequence length="290" mass="33140">KFSRATAEDRASLTQDELEKMQAGLRDVLGESGVGALAMHLFREQQKLSKDSKSEPARPVLAPNWLREWRRRHRGRMWGFVVFRTVLYGDEEGWEGYKRRLDGIVRIAFSREEEKGLEDWEQGKDNFELRWVQDPGLAGADAAALRRRYEELEKDLPAGLSHGLFLCASQEAVNSVMSLRDDELPTSESMLWRPTAPFLLAVSVHADSGFEEDHEENEWFKPVFKVAVETMVGKLWPLLDSGAMPLTRITRLVKGSSELGSVGTLDDEKLDNIWWTMAPSPERLRRRRGV</sequence>
<comment type="caution">
    <text evidence="1">The sequence shown here is derived from an EMBL/GenBank/DDBJ whole genome shotgun (WGS) entry which is preliminary data.</text>
</comment>
<keyword evidence="2" id="KW-1185">Reference proteome</keyword>
<protein>
    <submittedName>
        <fullName evidence="1">Uncharacterized protein</fullName>
    </submittedName>
</protein>
<evidence type="ECO:0000313" key="1">
    <source>
        <dbReference type="EMBL" id="KAH6637221.1"/>
    </source>
</evidence>
<dbReference type="Proteomes" id="UP000724584">
    <property type="component" value="Unassembled WGS sequence"/>
</dbReference>
<organism evidence="1 2">
    <name type="scientific">Chaetomium tenue</name>
    <dbReference type="NCBI Taxonomy" id="1854479"/>
    <lineage>
        <taxon>Eukaryota</taxon>
        <taxon>Fungi</taxon>
        <taxon>Dikarya</taxon>
        <taxon>Ascomycota</taxon>
        <taxon>Pezizomycotina</taxon>
        <taxon>Sordariomycetes</taxon>
        <taxon>Sordariomycetidae</taxon>
        <taxon>Sordariales</taxon>
        <taxon>Chaetomiaceae</taxon>
        <taxon>Chaetomium</taxon>
    </lineage>
</organism>
<dbReference type="EMBL" id="JAGIZQ010000003">
    <property type="protein sequence ID" value="KAH6637221.1"/>
    <property type="molecule type" value="Genomic_DNA"/>
</dbReference>
<proteinExistence type="predicted"/>
<evidence type="ECO:0000313" key="2">
    <source>
        <dbReference type="Proteomes" id="UP000724584"/>
    </source>
</evidence>
<gene>
    <name evidence="1" type="ORF">F5144DRAFT_569954</name>
</gene>
<accession>A0ACB7PJK5</accession>
<feature type="non-terminal residue" evidence="1">
    <location>
        <position position="1"/>
    </location>
</feature>